<dbReference type="GeneID" id="37048785"/>
<gene>
    <name evidence="1" type="ORF">BO83DRAFT_221307</name>
</gene>
<reference evidence="1" key="1">
    <citation type="submission" date="2016-12" db="EMBL/GenBank/DDBJ databases">
        <title>The genomes of Aspergillus section Nigri reveals drivers in fungal speciation.</title>
        <authorList>
            <consortium name="DOE Joint Genome Institute"/>
            <person name="Vesth T.C."/>
            <person name="Nybo J."/>
            <person name="Theobald S."/>
            <person name="Brandl J."/>
            <person name="Frisvad J.C."/>
            <person name="Nielsen K.F."/>
            <person name="Lyhne E.K."/>
            <person name="Kogle M.E."/>
            <person name="Kuo A."/>
            <person name="Riley R."/>
            <person name="Clum A."/>
            <person name="Nolan M."/>
            <person name="Lipzen A."/>
            <person name="Salamov A."/>
            <person name="Henrissat B."/>
            <person name="Wiebenga A."/>
            <person name="De vries R.P."/>
            <person name="Grigoriev I.V."/>
            <person name="Mortensen U.H."/>
            <person name="Andersen M.R."/>
            <person name="Baker S.E."/>
        </authorList>
    </citation>
    <scope>NUCLEOTIDE SEQUENCE</scope>
    <source>
        <strain evidence="1">CBS 122712</strain>
    </source>
</reference>
<dbReference type="RefSeq" id="XP_025390008.1">
    <property type="nucleotide sequence ID" value="XM_025526823.1"/>
</dbReference>
<evidence type="ECO:0000313" key="2">
    <source>
        <dbReference type="Proteomes" id="UP000246171"/>
    </source>
</evidence>
<name>A0A317VXE2_ASPEC</name>
<evidence type="ECO:0000313" key="1">
    <source>
        <dbReference type="EMBL" id="PWY77627.1"/>
    </source>
</evidence>
<dbReference type="EMBL" id="MSFU01000007">
    <property type="protein sequence ID" value="PWY77627.1"/>
    <property type="molecule type" value="Genomic_DNA"/>
</dbReference>
<proteinExistence type="predicted"/>
<accession>A0A317VXE2</accession>
<dbReference type="AlphaFoldDB" id="A0A317VXE2"/>
<sequence length="97" mass="10372">MFKSGLARTFGRAAFARPTSVARRAFQPKTNGLPSLARMASTEASSVGKIHQVIGAVVDGMCRSPVPEKTLPAATRKSFPSLDSIHNPIKFDSMAIK</sequence>
<comment type="caution">
    <text evidence="1">The sequence shown here is derived from an EMBL/GenBank/DDBJ whole genome shotgun (WGS) entry which is preliminary data.</text>
</comment>
<keyword evidence="2" id="KW-1185">Reference proteome</keyword>
<organism evidence="1 2">
    <name type="scientific">Aspergillus eucalypticola (strain CBS 122712 / IBT 29274)</name>
    <dbReference type="NCBI Taxonomy" id="1448314"/>
    <lineage>
        <taxon>Eukaryota</taxon>
        <taxon>Fungi</taxon>
        <taxon>Dikarya</taxon>
        <taxon>Ascomycota</taxon>
        <taxon>Pezizomycotina</taxon>
        <taxon>Eurotiomycetes</taxon>
        <taxon>Eurotiomycetidae</taxon>
        <taxon>Eurotiales</taxon>
        <taxon>Aspergillaceae</taxon>
        <taxon>Aspergillus</taxon>
        <taxon>Aspergillus subgen. Circumdati</taxon>
    </lineage>
</organism>
<dbReference type="Proteomes" id="UP000246171">
    <property type="component" value="Unassembled WGS sequence"/>
</dbReference>
<protein>
    <submittedName>
        <fullName evidence="1">Uncharacterized protein</fullName>
    </submittedName>
</protein>
<dbReference type="OrthoDB" id="14523at2759"/>
<dbReference type="VEuPathDB" id="FungiDB:BO83DRAFT_221307"/>